<dbReference type="AlphaFoldDB" id="A0A1I3R1A6"/>
<evidence type="ECO:0000313" key="2">
    <source>
        <dbReference type="EMBL" id="SFJ39046.1"/>
    </source>
</evidence>
<sequence length="324" mass="34878">MRHAAIPLILALSALPALAQETESGAENGPDGARVTAPTLEAVDPGRFATRPSDIAYGAFQRGYYITALNLASPLALQGDPAAQTLVAEIYSRGLGVQRDPIRAAEFYEKAAEQNVPEALFQFAMMLLEDSPEFKDAERGYDLMKRAAEAGHRLAQFNLAQMIVARSTTESGLAQAAVYYEKAAEAGLPDAQYAMAQLYRTGRGGKAVDPEKARLWLEKAAAQNFDTAQIEFGTELVESNGGPDVDEAGFGWLMRAAQAGNPAAQNRVAKLYRSGVGVEADRVTAVAWYLRARRAGLIDPLMEDQIDGLTEDELKLANSRAAVL</sequence>
<evidence type="ECO:0000313" key="3">
    <source>
        <dbReference type="Proteomes" id="UP000242763"/>
    </source>
</evidence>
<evidence type="ECO:0000256" key="1">
    <source>
        <dbReference type="SAM" id="SignalP"/>
    </source>
</evidence>
<dbReference type="STRING" id="1121003.SAMN03080618_02830"/>
<protein>
    <recommendedName>
        <fullName evidence="4">TPR repeat</fullName>
    </recommendedName>
</protein>
<evidence type="ECO:0008006" key="4">
    <source>
        <dbReference type="Google" id="ProtNLM"/>
    </source>
</evidence>
<dbReference type="PANTHER" id="PTHR45011:SF1">
    <property type="entry name" value="DAP3-BINDING CELL DEATH ENHANCER 1"/>
    <property type="match status" value="1"/>
</dbReference>
<feature type="signal peptide" evidence="1">
    <location>
        <begin position="1"/>
        <end position="19"/>
    </location>
</feature>
<dbReference type="EMBL" id="FORF01000017">
    <property type="protein sequence ID" value="SFJ39046.1"/>
    <property type="molecule type" value="Genomic_DNA"/>
</dbReference>
<dbReference type="SUPFAM" id="SSF81901">
    <property type="entry name" value="HCP-like"/>
    <property type="match status" value="1"/>
</dbReference>
<dbReference type="Pfam" id="PF08238">
    <property type="entry name" value="Sel1"/>
    <property type="match status" value="5"/>
</dbReference>
<keyword evidence="1" id="KW-0732">Signal</keyword>
<reference evidence="3" key="1">
    <citation type="submission" date="2016-10" db="EMBL/GenBank/DDBJ databases">
        <authorList>
            <person name="Varghese N."/>
            <person name="Submissions S."/>
        </authorList>
    </citation>
    <scope>NUCLEOTIDE SEQUENCE [LARGE SCALE GENOMIC DNA]</scope>
    <source>
        <strain evidence="3">DSM 21857</strain>
    </source>
</reference>
<dbReference type="InterPro" id="IPR006597">
    <property type="entry name" value="Sel1-like"/>
</dbReference>
<dbReference type="InterPro" id="IPR011990">
    <property type="entry name" value="TPR-like_helical_dom_sf"/>
</dbReference>
<dbReference type="SMART" id="SM00671">
    <property type="entry name" value="SEL1"/>
    <property type="match status" value="5"/>
</dbReference>
<dbReference type="Proteomes" id="UP000242763">
    <property type="component" value="Unassembled WGS sequence"/>
</dbReference>
<feature type="chain" id="PRO_5017222968" description="TPR repeat" evidence="1">
    <location>
        <begin position="20"/>
        <end position="324"/>
    </location>
</feature>
<dbReference type="InterPro" id="IPR052748">
    <property type="entry name" value="ISR_Activator"/>
</dbReference>
<gene>
    <name evidence="2" type="ORF">SAMN03080618_02830</name>
</gene>
<dbReference type="RefSeq" id="WP_091523582.1">
    <property type="nucleotide sequence ID" value="NZ_FORF01000017.1"/>
</dbReference>
<organism evidence="2 3">
    <name type="scientific">Aquamicrobium aerolatum DSM 21857</name>
    <dbReference type="NCBI Taxonomy" id="1121003"/>
    <lineage>
        <taxon>Bacteria</taxon>
        <taxon>Pseudomonadati</taxon>
        <taxon>Pseudomonadota</taxon>
        <taxon>Alphaproteobacteria</taxon>
        <taxon>Hyphomicrobiales</taxon>
        <taxon>Phyllobacteriaceae</taxon>
        <taxon>Aerobium</taxon>
    </lineage>
</organism>
<name>A0A1I3R1A6_9HYPH</name>
<dbReference type="Gene3D" id="1.25.40.10">
    <property type="entry name" value="Tetratricopeptide repeat domain"/>
    <property type="match status" value="2"/>
</dbReference>
<dbReference type="PANTHER" id="PTHR45011">
    <property type="entry name" value="DAP3-BINDING CELL DEATH ENHANCER 1"/>
    <property type="match status" value="1"/>
</dbReference>
<dbReference type="OrthoDB" id="9816559at2"/>
<proteinExistence type="predicted"/>
<accession>A0A1I3R1A6</accession>
<keyword evidence="3" id="KW-1185">Reference proteome</keyword>